<dbReference type="GeneID" id="28736601"/>
<dbReference type="EMBL" id="LFJN01000016">
    <property type="protein sequence ID" value="KPI39033.1"/>
    <property type="molecule type" value="Genomic_DNA"/>
</dbReference>
<name>A0A0N1H9S9_9EURO</name>
<evidence type="ECO:0000256" key="2">
    <source>
        <dbReference type="SAM" id="MobiDB-lite"/>
    </source>
</evidence>
<keyword evidence="1" id="KW-0175">Coiled coil</keyword>
<evidence type="ECO:0008006" key="5">
    <source>
        <dbReference type="Google" id="ProtNLM"/>
    </source>
</evidence>
<dbReference type="Proteomes" id="UP000038010">
    <property type="component" value="Unassembled WGS sequence"/>
</dbReference>
<comment type="caution">
    <text evidence="3">The sequence shown here is derived from an EMBL/GenBank/DDBJ whole genome shotgun (WGS) entry which is preliminary data.</text>
</comment>
<organism evidence="3 4">
    <name type="scientific">Cyphellophora attinorum</name>
    <dbReference type="NCBI Taxonomy" id="1664694"/>
    <lineage>
        <taxon>Eukaryota</taxon>
        <taxon>Fungi</taxon>
        <taxon>Dikarya</taxon>
        <taxon>Ascomycota</taxon>
        <taxon>Pezizomycotina</taxon>
        <taxon>Eurotiomycetes</taxon>
        <taxon>Chaetothyriomycetidae</taxon>
        <taxon>Chaetothyriales</taxon>
        <taxon>Cyphellophoraceae</taxon>
        <taxon>Cyphellophora</taxon>
    </lineage>
</organism>
<feature type="region of interest" description="Disordered" evidence="2">
    <location>
        <begin position="150"/>
        <end position="172"/>
    </location>
</feature>
<evidence type="ECO:0000313" key="4">
    <source>
        <dbReference type="Proteomes" id="UP000038010"/>
    </source>
</evidence>
<evidence type="ECO:0000313" key="3">
    <source>
        <dbReference type="EMBL" id="KPI39033.1"/>
    </source>
</evidence>
<dbReference type="AlphaFoldDB" id="A0A0N1H9S9"/>
<reference evidence="3 4" key="1">
    <citation type="submission" date="2015-06" db="EMBL/GenBank/DDBJ databases">
        <title>Draft genome of the ant-associated black yeast Phialophora attae CBS 131958.</title>
        <authorList>
            <person name="Moreno L.F."/>
            <person name="Stielow B.J."/>
            <person name="de Hoog S."/>
            <person name="Vicente V.A."/>
            <person name="Weiss V.A."/>
            <person name="de Vries M."/>
            <person name="Cruz L.M."/>
            <person name="Souza E.M."/>
        </authorList>
    </citation>
    <scope>NUCLEOTIDE SEQUENCE [LARGE SCALE GENOMIC DNA]</scope>
    <source>
        <strain evidence="3 4">CBS 131958</strain>
    </source>
</reference>
<feature type="region of interest" description="Disordered" evidence="2">
    <location>
        <begin position="65"/>
        <end position="95"/>
    </location>
</feature>
<sequence>MPPPTMITPEAILGRAEELVAIGQLFTASAVLHEYLGSNEALNAPAISLKPLVLLSSSLADLKSRRKAQPNTVDRTQSHSHHFSGHALSQSNQDTHQLMESDNSLAMKHSNPETLREVSSKGVKSHESEGPHILDDVPNAFDEMMQVDHATTSTSAGQWRPPGSEQNQDQTKLSLDDMPREILLAILDQLIPETVEIRSTYDCGKWQVQYLHMPFPELCLVSKTIASATRQVMCARRPTLRLDIPPTFLGFDQTLGFGPMGFNHLIPPLLRIPEYLASEVRLRNLQEQICRTLSKIERDRYDWPRLYPWAYISMAISWDGYDNVICSKECWVWIIAISKRIIEERERERRERERREIERLRELARNSIETLPDVD</sequence>
<dbReference type="RefSeq" id="XP_017998996.1">
    <property type="nucleotide sequence ID" value="XM_018144721.1"/>
</dbReference>
<dbReference type="VEuPathDB" id="FungiDB:AB675_4573"/>
<proteinExistence type="predicted"/>
<accession>A0A0N1H9S9</accession>
<keyword evidence="4" id="KW-1185">Reference proteome</keyword>
<evidence type="ECO:0000256" key="1">
    <source>
        <dbReference type="SAM" id="Coils"/>
    </source>
</evidence>
<gene>
    <name evidence="3" type="ORF">AB675_4573</name>
</gene>
<protein>
    <recommendedName>
        <fullName evidence="5">F-box domain-containing protein</fullName>
    </recommendedName>
</protein>
<feature type="coiled-coil region" evidence="1">
    <location>
        <begin position="343"/>
        <end position="370"/>
    </location>
</feature>